<gene>
    <name evidence="2" type="ORF">RSF11_001447</name>
</gene>
<reference evidence="2" key="1">
    <citation type="submission" date="2023-02" db="EMBL/GenBank/DDBJ databases">
        <authorList>
            <person name="Ashton P.M."/>
            <person name="Dallman T."/>
            <person name="Nair S."/>
            <person name="De Pinna E."/>
            <person name="Peters T."/>
            <person name="Grant K."/>
        </authorList>
    </citation>
    <scope>NUCLEOTIDE SEQUENCE</scope>
    <source>
        <strain evidence="2">01103883</strain>
    </source>
</reference>
<dbReference type="Proteomes" id="UP001182355">
    <property type="component" value="Unassembled WGS sequence"/>
</dbReference>
<organism evidence="2 3">
    <name type="scientific">Yersinia enterocolitica</name>
    <dbReference type="NCBI Taxonomy" id="630"/>
    <lineage>
        <taxon>Bacteria</taxon>
        <taxon>Pseudomonadati</taxon>
        <taxon>Pseudomonadota</taxon>
        <taxon>Gammaproteobacteria</taxon>
        <taxon>Enterobacterales</taxon>
        <taxon>Yersiniaceae</taxon>
        <taxon>Yersinia</taxon>
    </lineage>
</organism>
<name>A0AAD2Z6S6_YEREN</name>
<evidence type="ECO:0008006" key="4">
    <source>
        <dbReference type="Google" id="ProtNLM"/>
    </source>
</evidence>
<keyword evidence="1" id="KW-1133">Transmembrane helix</keyword>
<dbReference type="EMBL" id="ABNAVX010000006">
    <property type="protein sequence ID" value="ELI8101752.1"/>
    <property type="molecule type" value="Genomic_DNA"/>
</dbReference>
<feature type="transmembrane region" description="Helical" evidence="1">
    <location>
        <begin position="201"/>
        <end position="220"/>
    </location>
</feature>
<proteinExistence type="predicted"/>
<protein>
    <recommendedName>
        <fullName evidence="4">Wzy</fullName>
    </recommendedName>
</protein>
<dbReference type="RefSeq" id="WP_050162429.1">
    <property type="nucleotide sequence ID" value="NZ_CHYV01000003.1"/>
</dbReference>
<evidence type="ECO:0000313" key="3">
    <source>
        <dbReference type="Proteomes" id="UP001182355"/>
    </source>
</evidence>
<feature type="transmembrane region" description="Helical" evidence="1">
    <location>
        <begin position="270"/>
        <end position="286"/>
    </location>
</feature>
<keyword evidence="1" id="KW-0472">Membrane</keyword>
<dbReference type="AlphaFoldDB" id="A0AAD2Z6S6"/>
<feature type="transmembrane region" description="Helical" evidence="1">
    <location>
        <begin position="135"/>
        <end position="167"/>
    </location>
</feature>
<feature type="transmembrane region" description="Helical" evidence="1">
    <location>
        <begin position="20"/>
        <end position="36"/>
    </location>
</feature>
<feature type="transmembrane region" description="Helical" evidence="1">
    <location>
        <begin position="292"/>
        <end position="309"/>
    </location>
</feature>
<feature type="transmembrane region" description="Helical" evidence="1">
    <location>
        <begin position="173"/>
        <end position="194"/>
    </location>
</feature>
<feature type="transmembrane region" description="Helical" evidence="1">
    <location>
        <begin position="43"/>
        <end position="61"/>
    </location>
</feature>
<accession>A0AAD2Z6S6</accession>
<feature type="transmembrane region" description="Helical" evidence="1">
    <location>
        <begin position="240"/>
        <end position="258"/>
    </location>
</feature>
<evidence type="ECO:0000313" key="2">
    <source>
        <dbReference type="EMBL" id="ELI8101752.1"/>
    </source>
</evidence>
<evidence type="ECO:0000256" key="1">
    <source>
        <dbReference type="SAM" id="Phobius"/>
    </source>
</evidence>
<sequence>MNFVSVENYVLVTDGVFPKYLFLIFTFYLFLTVIFINEINSKISSLILFFYLLILSFFFSLNGPDKGSYSFFYTYLMNYSDIFSTLNTVDSPLYYILMVSVKNLGASYEVFFILQNILICLALLFLCFKIKNGIYVVFWLWFTHLIIPFSVRSHLLLFLLPLLYYIGNKWGRGLVALLSVTLHPLMAIFPLVFFYRNKLSLIKYLVIAGAVLLIFFDYFYNKFSSYILDSHSYFNDSGAFYISPVFEFIEFTIFYNALKKSSITISFNTKLLLILPVFVSLLSIYLPTLGRFGFAFDLMYVLVLLNYNLKISKPMWLLLCFMAFSRFAKNYIMQEYYII</sequence>
<feature type="transmembrane region" description="Helical" evidence="1">
    <location>
        <begin position="110"/>
        <end position="128"/>
    </location>
</feature>
<comment type="caution">
    <text evidence="2">The sequence shown here is derived from an EMBL/GenBank/DDBJ whole genome shotgun (WGS) entry which is preliminary data.</text>
</comment>
<keyword evidence="1" id="KW-0812">Transmembrane</keyword>